<keyword evidence="5 8" id="KW-0472">Membrane</keyword>
<dbReference type="InterPro" id="IPR050401">
    <property type="entry name" value="Cyclic_nucleotide_synthase"/>
</dbReference>
<name>A0ABW3N2F3_9FLAO</name>
<comment type="similarity">
    <text evidence="7">Belongs to the adenylyl cyclase class-4/guanylyl cyclase family.</text>
</comment>
<accession>A0ABW3N2F3</accession>
<organism evidence="10 11">
    <name type="scientific">Winogradskyella litorisediminis</name>
    <dbReference type="NCBI Taxonomy" id="1156618"/>
    <lineage>
        <taxon>Bacteria</taxon>
        <taxon>Pseudomonadati</taxon>
        <taxon>Bacteroidota</taxon>
        <taxon>Flavobacteriia</taxon>
        <taxon>Flavobacteriales</taxon>
        <taxon>Flavobacteriaceae</taxon>
        <taxon>Winogradskyella</taxon>
    </lineage>
</organism>
<protein>
    <submittedName>
        <fullName evidence="10">Adenylate/guanylate cyclase domain-containing protein</fullName>
    </submittedName>
</protein>
<feature type="transmembrane region" description="Helical" evidence="8">
    <location>
        <begin position="373"/>
        <end position="393"/>
    </location>
</feature>
<proteinExistence type="inferred from homology"/>
<evidence type="ECO:0000256" key="7">
    <source>
        <dbReference type="RuleBase" id="RU000405"/>
    </source>
</evidence>
<evidence type="ECO:0000313" key="11">
    <source>
        <dbReference type="Proteomes" id="UP001597013"/>
    </source>
</evidence>
<sequence>MKRLKSIISTKTIKALFLLGFFVCSIGSYSQNIRKSDSLEKLLKTGDYDKVGELDLLEKLTRTETDLDKLYNYSLQLIIVAKDLDSTKAEYRGYLQKGNALIEKGDITKGLESYFEASKIAKDNDDLEKEEARIDIAIAGAYSTLEDTDSSFEYYREGLKILKRYQDTEEDLSSLADAQFNFGDEFLKVKNYDSAFYYTDKANKIFEQLESEIGIVFCKGNFGLIYAGKGNNEEAEKNIYDAIEVLTTYGAYSAVCEYLTAMSGVYEDIGEKEKALDYARQSLDLAKKHGLKDEIGDGYYRLYELYDKRKDSKRALEFYKNHIDYRDSVTNVAEFQRLNRLRTKDAVYESEQIAEKQKEIAKATQQVNNQQKIIIGLVGLALIIIGFLAFKFLKQSKVLEKQKGVIEFEKHRSEELLNNILPEETAQELKENGFVKAKQFENVTVLFTDFKGFTSQAELLSPEDLVKSIDYYFTKFDEITEKYGLEKIKTIGDAYMCAGGLPFPKDNHVVKVCQAALEIADFVKQTRRNIDHNLAKFDIRIGVHTGPVVAGVVGSKKFQYDIWGDTVNTASRMESSGEIGRVNISEATYKQLVQYDAFNFTARGALEAKGKGKIDMYFVD</sequence>
<dbReference type="SUPFAM" id="SSF55073">
    <property type="entry name" value="Nucleotide cyclase"/>
    <property type="match status" value="1"/>
</dbReference>
<evidence type="ECO:0000256" key="1">
    <source>
        <dbReference type="ARBA" id="ARBA00004370"/>
    </source>
</evidence>
<dbReference type="SUPFAM" id="SSF48452">
    <property type="entry name" value="TPR-like"/>
    <property type="match status" value="2"/>
</dbReference>
<keyword evidence="11" id="KW-1185">Reference proteome</keyword>
<evidence type="ECO:0000256" key="3">
    <source>
        <dbReference type="ARBA" id="ARBA00022741"/>
    </source>
</evidence>
<dbReference type="SMART" id="SM00044">
    <property type="entry name" value="CYCc"/>
    <property type="match status" value="1"/>
</dbReference>
<comment type="caution">
    <text evidence="10">The sequence shown here is derived from an EMBL/GenBank/DDBJ whole genome shotgun (WGS) entry which is preliminary data.</text>
</comment>
<dbReference type="PANTHER" id="PTHR11920:SF335">
    <property type="entry name" value="GUANYLATE CYCLASE"/>
    <property type="match status" value="1"/>
</dbReference>
<feature type="domain" description="Guanylate cyclase" evidence="9">
    <location>
        <begin position="444"/>
        <end position="574"/>
    </location>
</feature>
<keyword evidence="4 8" id="KW-1133">Transmembrane helix</keyword>
<dbReference type="InterPro" id="IPR019734">
    <property type="entry name" value="TPR_rpt"/>
</dbReference>
<evidence type="ECO:0000259" key="9">
    <source>
        <dbReference type="PROSITE" id="PS50125"/>
    </source>
</evidence>
<comment type="subcellular location">
    <subcellularLocation>
        <location evidence="1">Membrane</location>
    </subcellularLocation>
</comment>
<dbReference type="Pfam" id="PF00211">
    <property type="entry name" value="Guanylate_cyc"/>
    <property type="match status" value="1"/>
</dbReference>
<dbReference type="CDD" id="cd07302">
    <property type="entry name" value="CHD"/>
    <property type="match status" value="1"/>
</dbReference>
<keyword evidence="2 8" id="KW-0812">Transmembrane</keyword>
<dbReference type="Gene3D" id="3.30.70.1230">
    <property type="entry name" value="Nucleotide cyclase"/>
    <property type="match status" value="1"/>
</dbReference>
<dbReference type="InterPro" id="IPR011990">
    <property type="entry name" value="TPR-like_helical_dom_sf"/>
</dbReference>
<evidence type="ECO:0000256" key="2">
    <source>
        <dbReference type="ARBA" id="ARBA00022692"/>
    </source>
</evidence>
<dbReference type="InterPro" id="IPR001054">
    <property type="entry name" value="A/G_cyclase"/>
</dbReference>
<evidence type="ECO:0000313" key="10">
    <source>
        <dbReference type="EMBL" id="MFD1061834.1"/>
    </source>
</evidence>
<dbReference type="SMART" id="SM00028">
    <property type="entry name" value="TPR"/>
    <property type="match status" value="6"/>
</dbReference>
<dbReference type="PROSITE" id="PS00452">
    <property type="entry name" value="GUANYLATE_CYCLASE_1"/>
    <property type="match status" value="1"/>
</dbReference>
<keyword evidence="3" id="KW-0547">Nucleotide-binding</keyword>
<evidence type="ECO:0000256" key="8">
    <source>
        <dbReference type="SAM" id="Phobius"/>
    </source>
</evidence>
<dbReference type="Gene3D" id="1.25.40.10">
    <property type="entry name" value="Tetratricopeptide repeat domain"/>
    <property type="match status" value="2"/>
</dbReference>
<dbReference type="EMBL" id="JBHTJL010000003">
    <property type="protein sequence ID" value="MFD1061834.1"/>
    <property type="molecule type" value="Genomic_DNA"/>
</dbReference>
<dbReference type="PANTHER" id="PTHR11920">
    <property type="entry name" value="GUANYLYL CYCLASE"/>
    <property type="match status" value="1"/>
</dbReference>
<keyword evidence="6 7" id="KW-0456">Lyase</keyword>
<evidence type="ECO:0000256" key="5">
    <source>
        <dbReference type="ARBA" id="ARBA00023136"/>
    </source>
</evidence>
<dbReference type="RefSeq" id="WP_386127114.1">
    <property type="nucleotide sequence ID" value="NZ_JBHTJL010000003.1"/>
</dbReference>
<dbReference type="InterPro" id="IPR018297">
    <property type="entry name" value="A/G_cyclase_CS"/>
</dbReference>
<reference evidence="11" key="1">
    <citation type="journal article" date="2019" name="Int. J. Syst. Evol. Microbiol.">
        <title>The Global Catalogue of Microorganisms (GCM) 10K type strain sequencing project: providing services to taxonomists for standard genome sequencing and annotation.</title>
        <authorList>
            <consortium name="The Broad Institute Genomics Platform"/>
            <consortium name="The Broad Institute Genome Sequencing Center for Infectious Disease"/>
            <person name="Wu L."/>
            <person name="Ma J."/>
        </authorList>
    </citation>
    <scope>NUCLEOTIDE SEQUENCE [LARGE SCALE GENOMIC DNA]</scope>
    <source>
        <strain evidence="11">CCUG 62215</strain>
    </source>
</reference>
<gene>
    <name evidence="10" type="ORF">ACFQ1Q_01150</name>
</gene>
<dbReference type="InterPro" id="IPR029787">
    <property type="entry name" value="Nucleotide_cyclase"/>
</dbReference>
<dbReference type="PROSITE" id="PS50125">
    <property type="entry name" value="GUANYLATE_CYCLASE_2"/>
    <property type="match status" value="1"/>
</dbReference>
<dbReference type="Proteomes" id="UP001597013">
    <property type="component" value="Unassembled WGS sequence"/>
</dbReference>
<evidence type="ECO:0000256" key="6">
    <source>
        <dbReference type="ARBA" id="ARBA00023239"/>
    </source>
</evidence>
<evidence type="ECO:0000256" key="4">
    <source>
        <dbReference type="ARBA" id="ARBA00022989"/>
    </source>
</evidence>
<dbReference type="Pfam" id="PF13424">
    <property type="entry name" value="TPR_12"/>
    <property type="match status" value="1"/>
</dbReference>